<protein>
    <submittedName>
        <fullName evidence="1">Uncharacterized protein</fullName>
    </submittedName>
</protein>
<gene>
    <name evidence="1" type="ORF">T07_8939</name>
</gene>
<feature type="non-terminal residue" evidence="1">
    <location>
        <position position="102"/>
    </location>
</feature>
<evidence type="ECO:0000313" key="1">
    <source>
        <dbReference type="EMBL" id="KRX19168.1"/>
    </source>
</evidence>
<keyword evidence="2" id="KW-1185">Reference proteome</keyword>
<dbReference type="EMBL" id="JYDL01000062">
    <property type="protein sequence ID" value="KRX19168.1"/>
    <property type="molecule type" value="Genomic_DNA"/>
</dbReference>
<accession>A0A0V0RXH1</accession>
<feature type="non-terminal residue" evidence="1">
    <location>
        <position position="1"/>
    </location>
</feature>
<name>A0A0V0RXH1_9BILA</name>
<dbReference type="AlphaFoldDB" id="A0A0V0RXH1"/>
<reference evidence="1 2" key="1">
    <citation type="submission" date="2015-01" db="EMBL/GenBank/DDBJ databases">
        <title>Evolution of Trichinella species and genotypes.</title>
        <authorList>
            <person name="Korhonen P.K."/>
            <person name="Edoardo P."/>
            <person name="Giuseppe L.R."/>
            <person name="Gasser R.B."/>
        </authorList>
    </citation>
    <scope>NUCLEOTIDE SEQUENCE [LARGE SCALE GENOMIC DNA]</scope>
    <source>
        <strain evidence="1">ISS37</strain>
    </source>
</reference>
<sequence>YCYGSKKGLNYNSALQCYQFGSPQNSSAKHTLQHTLETSARSKQPLESIPCSAVSDSFCRLYLLTIGYATTLEEICNQCTTSLWQFELASSGSHCGMMKIGL</sequence>
<evidence type="ECO:0000313" key="2">
    <source>
        <dbReference type="Proteomes" id="UP000054630"/>
    </source>
</evidence>
<dbReference type="Proteomes" id="UP000054630">
    <property type="component" value="Unassembled WGS sequence"/>
</dbReference>
<organism evidence="1 2">
    <name type="scientific">Trichinella nelsoni</name>
    <dbReference type="NCBI Taxonomy" id="6336"/>
    <lineage>
        <taxon>Eukaryota</taxon>
        <taxon>Metazoa</taxon>
        <taxon>Ecdysozoa</taxon>
        <taxon>Nematoda</taxon>
        <taxon>Enoplea</taxon>
        <taxon>Dorylaimia</taxon>
        <taxon>Trichinellida</taxon>
        <taxon>Trichinellidae</taxon>
        <taxon>Trichinella</taxon>
    </lineage>
</organism>
<comment type="caution">
    <text evidence="1">The sequence shown here is derived from an EMBL/GenBank/DDBJ whole genome shotgun (WGS) entry which is preliminary data.</text>
</comment>
<proteinExistence type="predicted"/>